<dbReference type="HOGENOM" id="CLU_934454_0_0_1"/>
<dbReference type="SMART" id="SM00343">
    <property type="entry name" value="ZnF_C2HC"/>
    <property type="match status" value="1"/>
</dbReference>
<keyword evidence="4" id="KW-1185">Reference proteome</keyword>
<organism evidence="3 4">
    <name type="scientific">Uncinula necator</name>
    <name type="common">Grape powdery mildew</name>
    <dbReference type="NCBI Taxonomy" id="52586"/>
    <lineage>
        <taxon>Eukaryota</taxon>
        <taxon>Fungi</taxon>
        <taxon>Dikarya</taxon>
        <taxon>Ascomycota</taxon>
        <taxon>Pezizomycotina</taxon>
        <taxon>Leotiomycetes</taxon>
        <taxon>Erysiphales</taxon>
        <taxon>Erysiphaceae</taxon>
        <taxon>Erysiphe</taxon>
    </lineage>
</organism>
<dbReference type="Gene3D" id="4.10.60.10">
    <property type="entry name" value="Zinc finger, CCHC-type"/>
    <property type="match status" value="1"/>
</dbReference>
<dbReference type="InterPro" id="IPR036875">
    <property type="entry name" value="Znf_CCHC_sf"/>
</dbReference>
<sequence length="298" mass="34891">MSEDFQGIRVWVEENSSVSWVMLLEAIFTMMQQLDLLHSPRTIFTRLAVNTGENIVSFASRLRSAFYQLSKNDRECDSVRDTFVDIVKTGMPQVWLHVQPQMKDKSTREGIELLVQIANRMMSWPSQINLCTNSATSFPTPQVNIANPLLNDTQVFPSNNTDIPLHPYLTTESALPIRDDTCHICKRKGHWAKDCLQKNHRYMQPHHNRQLQNDDRYDNLKKRFSNLINKKRQPELSNKRYYKPNNNQKSYLVELNDKNTDELLYETCPNNNCEHHEQIDTDDELDKIFAEINDDNCE</sequence>
<evidence type="ECO:0000256" key="1">
    <source>
        <dbReference type="PROSITE-ProRule" id="PRU00047"/>
    </source>
</evidence>
<keyword evidence="1" id="KW-0863">Zinc-finger</keyword>
<feature type="domain" description="CCHC-type" evidence="2">
    <location>
        <begin position="182"/>
        <end position="195"/>
    </location>
</feature>
<gene>
    <name evidence="3" type="ORF">EV44_g2208</name>
</gene>
<dbReference type="InterPro" id="IPR001878">
    <property type="entry name" value="Znf_CCHC"/>
</dbReference>
<evidence type="ECO:0000313" key="4">
    <source>
        <dbReference type="Proteomes" id="UP000030854"/>
    </source>
</evidence>
<proteinExistence type="predicted"/>
<dbReference type="EMBL" id="JNVN01003990">
    <property type="protein sequence ID" value="KHJ30555.1"/>
    <property type="molecule type" value="Genomic_DNA"/>
</dbReference>
<name>A0A0B1NZT9_UNCNE</name>
<dbReference type="Pfam" id="PF00098">
    <property type="entry name" value="zf-CCHC"/>
    <property type="match status" value="1"/>
</dbReference>
<accession>A0A0B1NZT9</accession>
<reference evidence="3 4" key="1">
    <citation type="journal article" date="2014" name="BMC Genomics">
        <title>Adaptive genomic structural variation in the grape powdery mildew pathogen, Erysiphe necator.</title>
        <authorList>
            <person name="Jones L."/>
            <person name="Riaz S."/>
            <person name="Morales-Cruz A."/>
            <person name="Amrine K.C."/>
            <person name="McGuire B."/>
            <person name="Gubler W.D."/>
            <person name="Walker M.A."/>
            <person name="Cantu D."/>
        </authorList>
    </citation>
    <scope>NUCLEOTIDE SEQUENCE [LARGE SCALE GENOMIC DNA]</scope>
    <source>
        <strain evidence="4">c</strain>
    </source>
</reference>
<keyword evidence="1" id="KW-0479">Metal-binding</keyword>
<evidence type="ECO:0000259" key="2">
    <source>
        <dbReference type="PROSITE" id="PS50158"/>
    </source>
</evidence>
<dbReference type="SUPFAM" id="SSF57756">
    <property type="entry name" value="Retrovirus zinc finger-like domains"/>
    <property type="match status" value="1"/>
</dbReference>
<protein>
    <recommendedName>
        <fullName evidence="2">CCHC-type domain-containing protein</fullName>
    </recommendedName>
</protein>
<dbReference type="GO" id="GO:0008270">
    <property type="term" value="F:zinc ion binding"/>
    <property type="evidence" value="ECO:0007669"/>
    <property type="project" value="UniProtKB-KW"/>
</dbReference>
<dbReference type="AlphaFoldDB" id="A0A0B1NZT9"/>
<dbReference type="PROSITE" id="PS50158">
    <property type="entry name" value="ZF_CCHC"/>
    <property type="match status" value="1"/>
</dbReference>
<comment type="caution">
    <text evidence="3">The sequence shown here is derived from an EMBL/GenBank/DDBJ whole genome shotgun (WGS) entry which is preliminary data.</text>
</comment>
<evidence type="ECO:0000313" key="3">
    <source>
        <dbReference type="EMBL" id="KHJ30555.1"/>
    </source>
</evidence>
<dbReference type="Proteomes" id="UP000030854">
    <property type="component" value="Unassembled WGS sequence"/>
</dbReference>
<dbReference type="GO" id="GO:0003676">
    <property type="term" value="F:nucleic acid binding"/>
    <property type="evidence" value="ECO:0007669"/>
    <property type="project" value="InterPro"/>
</dbReference>
<keyword evidence="1" id="KW-0862">Zinc</keyword>